<comment type="caution">
    <text evidence="1">The sequence shown here is derived from an EMBL/GenBank/DDBJ whole genome shotgun (WGS) entry which is preliminary data.</text>
</comment>
<accession>A0A081AMD2</accession>
<reference evidence="1 2" key="1">
    <citation type="submission" date="2013-11" db="EMBL/GenBank/DDBJ databases">
        <title>The Genome Sequence of Phytophthora parasitica P1976.</title>
        <authorList>
            <consortium name="The Broad Institute Genomics Platform"/>
            <person name="Russ C."/>
            <person name="Tyler B."/>
            <person name="Panabieres F."/>
            <person name="Shan W."/>
            <person name="Tripathy S."/>
            <person name="Grunwald N."/>
            <person name="Machado M."/>
            <person name="Johnson C.S."/>
            <person name="Walker B."/>
            <person name="Young S."/>
            <person name="Zeng Q."/>
            <person name="Gargeya S."/>
            <person name="Fitzgerald M."/>
            <person name="Haas B."/>
            <person name="Abouelleil A."/>
            <person name="Allen A.W."/>
            <person name="Alvarado L."/>
            <person name="Arachchi H.M."/>
            <person name="Berlin A.M."/>
            <person name="Chapman S.B."/>
            <person name="Gainer-Dewar J."/>
            <person name="Goldberg J."/>
            <person name="Griggs A."/>
            <person name="Gujja S."/>
            <person name="Hansen M."/>
            <person name="Howarth C."/>
            <person name="Imamovic A."/>
            <person name="Ireland A."/>
            <person name="Larimer J."/>
            <person name="McCowan C."/>
            <person name="Murphy C."/>
            <person name="Pearson M."/>
            <person name="Poon T.W."/>
            <person name="Priest M."/>
            <person name="Roberts A."/>
            <person name="Saif S."/>
            <person name="Shea T."/>
            <person name="Sisk P."/>
            <person name="Sykes S."/>
            <person name="Wortman J."/>
            <person name="Nusbaum C."/>
            <person name="Birren B."/>
        </authorList>
    </citation>
    <scope>NUCLEOTIDE SEQUENCE [LARGE SCALE GENOMIC DNA]</scope>
    <source>
        <strain evidence="1 2">P1976</strain>
    </source>
</reference>
<proteinExistence type="predicted"/>
<sequence>MSDPTNFIAKFIKQKTTVRKREFGKHLQTSFNLLHDKDI</sequence>
<evidence type="ECO:0000313" key="2">
    <source>
        <dbReference type="Proteomes" id="UP000028582"/>
    </source>
</evidence>
<gene>
    <name evidence="1" type="ORF">F444_05327</name>
</gene>
<name>A0A081AMD2_PHYNI</name>
<dbReference type="EMBL" id="ANJA01001039">
    <property type="protein sequence ID" value="ETO80043.1"/>
    <property type="molecule type" value="Genomic_DNA"/>
</dbReference>
<evidence type="ECO:0000313" key="1">
    <source>
        <dbReference type="EMBL" id="ETO80043.1"/>
    </source>
</evidence>
<protein>
    <submittedName>
        <fullName evidence="1">Uncharacterized protein</fullName>
    </submittedName>
</protein>
<dbReference type="AlphaFoldDB" id="A0A081AMD2"/>
<dbReference type="Proteomes" id="UP000028582">
    <property type="component" value="Unassembled WGS sequence"/>
</dbReference>
<organism evidence="1 2">
    <name type="scientific">Phytophthora nicotianae P1976</name>
    <dbReference type="NCBI Taxonomy" id="1317066"/>
    <lineage>
        <taxon>Eukaryota</taxon>
        <taxon>Sar</taxon>
        <taxon>Stramenopiles</taxon>
        <taxon>Oomycota</taxon>
        <taxon>Peronosporomycetes</taxon>
        <taxon>Peronosporales</taxon>
        <taxon>Peronosporaceae</taxon>
        <taxon>Phytophthora</taxon>
    </lineage>
</organism>